<organism evidence="1 2">
    <name type="scientific">Datura stramonium</name>
    <name type="common">Jimsonweed</name>
    <name type="synonym">Common thornapple</name>
    <dbReference type="NCBI Taxonomy" id="4076"/>
    <lineage>
        <taxon>Eukaryota</taxon>
        <taxon>Viridiplantae</taxon>
        <taxon>Streptophyta</taxon>
        <taxon>Embryophyta</taxon>
        <taxon>Tracheophyta</taxon>
        <taxon>Spermatophyta</taxon>
        <taxon>Magnoliopsida</taxon>
        <taxon>eudicotyledons</taxon>
        <taxon>Gunneridae</taxon>
        <taxon>Pentapetalae</taxon>
        <taxon>asterids</taxon>
        <taxon>lamiids</taxon>
        <taxon>Solanales</taxon>
        <taxon>Solanaceae</taxon>
        <taxon>Solanoideae</taxon>
        <taxon>Datureae</taxon>
        <taxon>Datura</taxon>
    </lineage>
</organism>
<protein>
    <submittedName>
        <fullName evidence="1">Uncharacterized protein</fullName>
    </submittedName>
</protein>
<sequence>MEDYRLVDMSSMRKLEEFKCCWDIHIWPEPNMSFVFPTSLKRLTLNRFYYFRWEDISSTVIMLPNLEELKLKDCNARDDVWRLSNEDKFKSLKLLLLDVISLERLEASSDNFPNLKRLVLKNCTYLQEIPTDFGEIGTLESIELHDYSTTAEDSARNIVQEQVDMGNNPLKTTSIIHAGIEAYFEGPYNAIF</sequence>
<name>A0ABS8S3B4_DATST</name>
<dbReference type="PANTHER" id="PTHR15140">
    <property type="entry name" value="TUBULIN-SPECIFIC CHAPERONE E"/>
    <property type="match status" value="1"/>
</dbReference>
<evidence type="ECO:0000313" key="1">
    <source>
        <dbReference type="EMBL" id="MCD7452334.1"/>
    </source>
</evidence>
<comment type="caution">
    <text evidence="1">The sequence shown here is derived from an EMBL/GenBank/DDBJ whole genome shotgun (WGS) entry which is preliminary data.</text>
</comment>
<gene>
    <name evidence="1" type="ORF">HAX54_016167</name>
</gene>
<dbReference type="PANTHER" id="PTHR15140:SF46">
    <property type="entry name" value="NRC1"/>
    <property type="match status" value="1"/>
</dbReference>
<accession>A0ABS8S3B4</accession>
<evidence type="ECO:0000313" key="2">
    <source>
        <dbReference type="Proteomes" id="UP000823775"/>
    </source>
</evidence>
<keyword evidence="2" id="KW-1185">Reference proteome</keyword>
<dbReference type="SUPFAM" id="SSF52047">
    <property type="entry name" value="RNI-like"/>
    <property type="match status" value="1"/>
</dbReference>
<dbReference type="Gene3D" id="3.80.10.10">
    <property type="entry name" value="Ribonuclease Inhibitor"/>
    <property type="match status" value="1"/>
</dbReference>
<dbReference type="Proteomes" id="UP000823775">
    <property type="component" value="Unassembled WGS sequence"/>
</dbReference>
<proteinExistence type="predicted"/>
<dbReference type="InterPro" id="IPR032675">
    <property type="entry name" value="LRR_dom_sf"/>
</dbReference>
<dbReference type="EMBL" id="JACEIK010000204">
    <property type="protein sequence ID" value="MCD7452334.1"/>
    <property type="molecule type" value="Genomic_DNA"/>
</dbReference>
<reference evidence="1 2" key="1">
    <citation type="journal article" date="2021" name="BMC Genomics">
        <title>Datura genome reveals duplications of psychoactive alkaloid biosynthetic genes and high mutation rate following tissue culture.</title>
        <authorList>
            <person name="Rajewski A."/>
            <person name="Carter-House D."/>
            <person name="Stajich J."/>
            <person name="Litt A."/>
        </authorList>
    </citation>
    <scope>NUCLEOTIDE SEQUENCE [LARGE SCALE GENOMIC DNA]</scope>
    <source>
        <strain evidence="1">AR-01</strain>
    </source>
</reference>